<dbReference type="OrthoDB" id="5966769at2"/>
<keyword evidence="1" id="KW-0732">Signal</keyword>
<feature type="chain" id="PRO_5006395221" description="Secreted protein" evidence="1">
    <location>
        <begin position="22"/>
        <end position="164"/>
    </location>
</feature>
<reference evidence="2 3" key="1">
    <citation type="submission" date="2015-05" db="EMBL/GenBank/DDBJ databases">
        <title>Genome sequencing and analysis of members of genus Stenotrophomonas.</title>
        <authorList>
            <person name="Patil P.P."/>
            <person name="Midha S."/>
            <person name="Patil P.B."/>
        </authorList>
    </citation>
    <scope>NUCLEOTIDE SEQUENCE [LARGE SCALE GENOMIC DNA]</scope>
    <source>
        <strain evidence="2 3">DSM 24757</strain>
    </source>
</reference>
<evidence type="ECO:0000313" key="2">
    <source>
        <dbReference type="EMBL" id="KRG73652.1"/>
    </source>
</evidence>
<dbReference type="EMBL" id="LDJM01000061">
    <property type="protein sequence ID" value="KRG73652.1"/>
    <property type="molecule type" value="Genomic_DNA"/>
</dbReference>
<evidence type="ECO:0008006" key="4">
    <source>
        <dbReference type="Google" id="ProtNLM"/>
    </source>
</evidence>
<keyword evidence="3" id="KW-1185">Reference proteome</keyword>
<protein>
    <recommendedName>
        <fullName evidence="4">Secreted protein</fullName>
    </recommendedName>
</protein>
<dbReference type="PATRIC" id="fig|336566.3.peg.2784"/>
<dbReference type="RefSeq" id="WP_057639152.1">
    <property type="nucleotide sequence ID" value="NZ_LDJM01000061.1"/>
</dbReference>
<organism evidence="2 3">
    <name type="scientific">Stenotrophomonas ginsengisoli</name>
    <dbReference type="NCBI Taxonomy" id="336566"/>
    <lineage>
        <taxon>Bacteria</taxon>
        <taxon>Pseudomonadati</taxon>
        <taxon>Pseudomonadota</taxon>
        <taxon>Gammaproteobacteria</taxon>
        <taxon>Lysobacterales</taxon>
        <taxon>Lysobacteraceae</taxon>
        <taxon>Stenotrophomonas</taxon>
    </lineage>
</organism>
<evidence type="ECO:0000313" key="3">
    <source>
        <dbReference type="Proteomes" id="UP000050956"/>
    </source>
</evidence>
<feature type="signal peptide" evidence="1">
    <location>
        <begin position="1"/>
        <end position="21"/>
    </location>
</feature>
<dbReference type="Proteomes" id="UP000050956">
    <property type="component" value="Unassembled WGS sequence"/>
</dbReference>
<proteinExistence type="predicted"/>
<accession>A0A0R0D7D1</accession>
<name>A0A0R0D7D1_9GAMM</name>
<evidence type="ECO:0000256" key="1">
    <source>
        <dbReference type="SAM" id="SignalP"/>
    </source>
</evidence>
<dbReference type="STRING" id="336566.ABB30_15200"/>
<sequence>MLRRTDLAVVLLACCSPAAWAAVDCSTAAVTRQPLALPATVTAPLAAELQVRNAQLGMPSGALAATYTFEQSAERVLQRLRIDGCQNVAAAVAAPTASALTAAADPAAYQPQTQHDNTPWRFDMTQDGKRMTAEEFDAWMKARGVRVVRPRAEATPAVTEPVVN</sequence>
<comment type="caution">
    <text evidence="2">The sequence shown here is derived from an EMBL/GenBank/DDBJ whole genome shotgun (WGS) entry which is preliminary data.</text>
</comment>
<dbReference type="AlphaFoldDB" id="A0A0R0D7D1"/>
<gene>
    <name evidence="2" type="ORF">ABB30_15200</name>
</gene>